<protein>
    <submittedName>
        <fullName evidence="1">Dimeric dUTPase (All-alpha-NTP-PPase superfamily)</fullName>
    </submittedName>
</protein>
<sequence>MDWKRLYQLQAELDQHIMDSIPQTRQGVYHDKLLALVVEVSELANETRCFKYWSQKGPSDREVILEEYVDGIHFILSLGLDLGIEFDQNALQSVEVESLTDSFHTIYSQVERLKTEPTQTNYNQLMNQYLALGRALSFSTHDVVQAYLAKNEKNHERQDLGY</sequence>
<evidence type="ECO:0000313" key="1">
    <source>
        <dbReference type="EMBL" id="MDQ0160216.1"/>
    </source>
</evidence>
<accession>A0ABT9VGY2</accession>
<dbReference type="RefSeq" id="WP_306977299.1">
    <property type="nucleotide sequence ID" value="NZ_JAUSTQ010000009.1"/>
</dbReference>
<dbReference type="InterPro" id="IPR016947">
    <property type="entry name" value="UCP030140"/>
</dbReference>
<dbReference type="InterPro" id="IPR014871">
    <property type="entry name" value="dUTPase/dCTP_pyrophosphatase"/>
</dbReference>
<name>A0ABT9VGY2_9BACI</name>
<dbReference type="Pfam" id="PF08761">
    <property type="entry name" value="dUTPase_2"/>
    <property type="match status" value="1"/>
</dbReference>
<proteinExistence type="predicted"/>
<organism evidence="1 2">
    <name type="scientific">Alkalibacillus salilacus</name>
    <dbReference type="NCBI Taxonomy" id="284582"/>
    <lineage>
        <taxon>Bacteria</taxon>
        <taxon>Bacillati</taxon>
        <taxon>Bacillota</taxon>
        <taxon>Bacilli</taxon>
        <taxon>Bacillales</taxon>
        <taxon>Bacillaceae</taxon>
        <taxon>Alkalibacillus</taxon>
    </lineage>
</organism>
<dbReference type="PIRSF" id="PIRSF030140">
    <property type="entry name" value="UCP030140"/>
    <property type="match status" value="1"/>
</dbReference>
<reference evidence="1 2" key="1">
    <citation type="submission" date="2023-07" db="EMBL/GenBank/DDBJ databases">
        <title>Genomic Encyclopedia of Type Strains, Phase IV (KMG-IV): sequencing the most valuable type-strain genomes for metagenomic binning, comparative biology and taxonomic classification.</title>
        <authorList>
            <person name="Goeker M."/>
        </authorList>
    </citation>
    <scope>NUCLEOTIDE SEQUENCE [LARGE SCALE GENOMIC DNA]</scope>
    <source>
        <strain evidence="1 2">DSM 16460</strain>
    </source>
</reference>
<keyword evidence="2" id="KW-1185">Reference proteome</keyword>
<gene>
    <name evidence="1" type="ORF">J2S77_002218</name>
</gene>
<dbReference type="Gene3D" id="1.10.4010.10">
    <property type="entry name" value="Type II deoxyuridine triphosphatase"/>
    <property type="match status" value="1"/>
</dbReference>
<dbReference type="Proteomes" id="UP001224359">
    <property type="component" value="Unassembled WGS sequence"/>
</dbReference>
<dbReference type="SUPFAM" id="SSF101386">
    <property type="entry name" value="all-alpha NTP pyrophosphatases"/>
    <property type="match status" value="1"/>
</dbReference>
<dbReference type="CDD" id="cd11527">
    <property type="entry name" value="NTP-PPase_dUTPase"/>
    <property type="match status" value="1"/>
</dbReference>
<dbReference type="EMBL" id="JAUSTQ010000009">
    <property type="protein sequence ID" value="MDQ0160216.1"/>
    <property type="molecule type" value="Genomic_DNA"/>
</dbReference>
<evidence type="ECO:0000313" key="2">
    <source>
        <dbReference type="Proteomes" id="UP001224359"/>
    </source>
</evidence>
<comment type="caution">
    <text evidence="1">The sequence shown here is derived from an EMBL/GenBank/DDBJ whole genome shotgun (WGS) entry which is preliminary data.</text>
</comment>